<dbReference type="GO" id="GO:0003697">
    <property type="term" value="F:single-stranded DNA binding"/>
    <property type="evidence" value="ECO:0007669"/>
    <property type="project" value="TreeGrafter"/>
</dbReference>
<dbReference type="Proteomes" id="UP000887574">
    <property type="component" value="Unplaced"/>
</dbReference>
<dbReference type="GO" id="GO:0000727">
    <property type="term" value="P:double-strand break repair via break-induced replication"/>
    <property type="evidence" value="ECO:0007669"/>
    <property type="project" value="TreeGrafter"/>
</dbReference>
<evidence type="ECO:0000256" key="3">
    <source>
        <dbReference type="ARBA" id="ARBA00022705"/>
    </source>
</evidence>
<protein>
    <submittedName>
        <fullName evidence="7">Cell division control protein 45</fullName>
    </submittedName>
</protein>
<evidence type="ECO:0000313" key="7">
    <source>
        <dbReference type="WBParaSite" id="jg17523"/>
    </source>
</evidence>
<dbReference type="GO" id="GO:0031261">
    <property type="term" value="C:DNA replication preinitiation complex"/>
    <property type="evidence" value="ECO:0007669"/>
    <property type="project" value="TreeGrafter"/>
</dbReference>
<dbReference type="PANTHER" id="PTHR10507">
    <property type="entry name" value="CDC45-RELATED PROTEIN"/>
    <property type="match status" value="1"/>
</dbReference>
<accession>A0A915DAB1</accession>
<name>A0A915DAB1_9BILA</name>
<sequence>MLVTDSFNNFYNCLKKDHTLLIVNTDVDALTTCAILMYAFSSDDITYSVMPVDSWSGVSKAVEEHKDQACNVVFINCGGTRSLSDLNLPTEVSIFVLDSHRPVHLDNIYNNTNIRVLALASEIAEWSVPEASKIYDNGSDGEESEEDENEDIASAIERRTIKQQQKGNWKRNRASLLWTYYMNTWFSPSSAVFMLEIIHCLGKSNAEMMWCAAVGLSSQFTDQLISVENYTATCIDRMRPFIRKYAPRKNSEQISDDQLRVSFDKELTLPMYAHWSVYDSICNESLFICQSRLWSQKGEHSLKHILAKLGLTLTESKQNFCVMSNERRKEVFDIMEKHVDASFATFTAHFGYAVRYNSADFARMLSLQLECHFSPSGPLSEIRAGAIPALEISLERYKAVLKAITSLVFLSMNQGHIISTARYFIVNVQQSQSASYLRSRHCLYLYAHLLLRAFASAKNTRRASKPLIVAVPTDESGQWYLVAGIMPLSEILADTQRKSVIGRAFEHIAEEANIDIRRDYFESNIIQIRTGDRAAFFNFLETRLEMA</sequence>
<evidence type="ECO:0000256" key="1">
    <source>
        <dbReference type="ARBA" id="ARBA00004123"/>
    </source>
</evidence>
<comment type="subcellular location">
    <subcellularLocation>
        <location evidence="1">Nucleus</location>
    </subcellularLocation>
</comment>
<evidence type="ECO:0000256" key="2">
    <source>
        <dbReference type="ARBA" id="ARBA00010727"/>
    </source>
</evidence>
<dbReference type="GO" id="GO:1902977">
    <property type="term" value="P:mitotic DNA replication preinitiation complex assembly"/>
    <property type="evidence" value="ECO:0007669"/>
    <property type="project" value="TreeGrafter"/>
</dbReference>
<proteinExistence type="inferred from homology"/>
<evidence type="ECO:0000313" key="6">
    <source>
        <dbReference type="Proteomes" id="UP000887574"/>
    </source>
</evidence>
<dbReference type="GO" id="GO:0003688">
    <property type="term" value="F:DNA replication origin binding"/>
    <property type="evidence" value="ECO:0007669"/>
    <property type="project" value="TreeGrafter"/>
</dbReference>
<evidence type="ECO:0000256" key="5">
    <source>
        <dbReference type="ARBA" id="ARBA00023306"/>
    </source>
</evidence>
<dbReference type="PANTHER" id="PTHR10507:SF0">
    <property type="entry name" value="CELL DIVISION CONTROL PROTEIN 45 HOMOLOG"/>
    <property type="match status" value="1"/>
</dbReference>
<evidence type="ECO:0000256" key="4">
    <source>
        <dbReference type="ARBA" id="ARBA00023242"/>
    </source>
</evidence>
<dbReference type="Pfam" id="PF02724">
    <property type="entry name" value="CDC45"/>
    <property type="match status" value="2"/>
</dbReference>
<keyword evidence="4" id="KW-0539">Nucleus</keyword>
<dbReference type="GO" id="GO:0006270">
    <property type="term" value="P:DNA replication initiation"/>
    <property type="evidence" value="ECO:0007669"/>
    <property type="project" value="InterPro"/>
</dbReference>
<keyword evidence="3" id="KW-0235">DNA replication</keyword>
<dbReference type="AlphaFoldDB" id="A0A915DAB1"/>
<reference evidence="7" key="1">
    <citation type="submission" date="2022-11" db="UniProtKB">
        <authorList>
            <consortium name="WormBaseParasite"/>
        </authorList>
    </citation>
    <scope>IDENTIFICATION</scope>
</reference>
<dbReference type="InterPro" id="IPR003874">
    <property type="entry name" value="CDC45"/>
</dbReference>
<dbReference type="WBParaSite" id="jg17523">
    <property type="protein sequence ID" value="jg17523"/>
    <property type="gene ID" value="jg17523"/>
</dbReference>
<organism evidence="6 7">
    <name type="scientific">Ditylenchus dipsaci</name>
    <dbReference type="NCBI Taxonomy" id="166011"/>
    <lineage>
        <taxon>Eukaryota</taxon>
        <taxon>Metazoa</taxon>
        <taxon>Ecdysozoa</taxon>
        <taxon>Nematoda</taxon>
        <taxon>Chromadorea</taxon>
        <taxon>Rhabditida</taxon>
        <taxon>Tylenchina</taxon>
        <taxon>Tylenchomorpha</taxon>
        <taxon>Sphaerularioidea</taxon>
        <taxon>Anguinidae</taxon>
        <taxon>Anguininae</taxon>
        <taxon>Ditylenchus</taxon>
    </lineage>
</organism>
<keyword evidence="5" id="KW-0131">Cell cycle</keyword>
<keyword evidence="6" id="KW-1185">Reference proteome</keyword>
<comment type="similarity">
    <text evidence="2">Belongs to the CDC45 family.</text>
</comment>
<dbReference type="GO" id="GO:0003682">
    <property type="term" value="F:chromatin binding"/>
    <property type="evidence" value="ECO:0007669"/>
    <property type="project" value="TreeGrafter"/>
</dbReference>